<organism evidence="9">
    <name type="scientific">Tepidanaerobacter syntrophicus</name>
    <dbReference type="NCBI Taxonomy" id="224999"/>
    <lineage>
        <taxon>Bacteria</taxon>
        <taxon>Bacillati</taxon>
        <taxon>Bacillota</taxon>
        <taxon>Clostridia</taxon>
        <taxon>Thermosediminibacterales</taxon>
        <taxon>Tepidanaerobacteraceae</taxon>
        <taxon>Tepidanaerobacter</taxon>
    </lineage>
</organism>
<comment type="subcellular location">
    <subcellularLocation>
        <location evidence="1">Cell membrane</location>
        <topology evidence="1">Multi-pass membrane protein</topology>
    </subcellularLocation>
</comment>
<evidence type="ECO:0000259" key="8">
    <source>
        <dbReference type="Pfam" id="PF09335"/>
    </source>
</evidence>
<name>A0A0U9HG46_9FIRM</name>
<comment type="similarity">
    <text evidence="2">Belongs to the DedA family.</text>
</comment>
<feature type="domain" description="VTT" evidence="8">
    <location>
        <begin position="33"/>
        <end position="157"/>
    </location>
</feature>
<evidence type="ECO:0000256" key="3">
    <source>
        <dbReference type="ARBA" id="ARBA00022475"/>
    </source>
</evidence>
<evidence type="ECO:0000256" key="2">
    <source>
        <dbReference type="ARBA" id="ARBA00010792"/>
    </source>
</evidence>
<keyword evidence="10" id="KW-1185">Reference proteome</keyword>
<keyword evidence="6 7" id="KW-0472">Membrane</keyword>
<accession>A0A0U9HG46</accession>
<gene>
    <name evidence="9" type="ORF">TSYNT_948</name>
</gene>
<keyword evidence="4 7" id="KW-0812">Transmembrane</keyword>
<feature type="transmembrane region" description="Helical" evidence="7">
    <location>
        <begin position="163"/>
        <end position="190"/>
    </location>
</feature>
<dbReference type="PANTHER" id="PTHR42709:SF6">
    <property type="entry name" value="UNDECAPRENYL PHOSPHATE TRANSPORTER A"/>
    <property type="match status" value="1"/>
</dbReference>
<dbReference type="EMBL" id="DF977003">
    <property type="protein sequence ID" value="GAQ25801.1"/>
    <property type="molecule type" value="Genomic_DNA"/>
</dbReference>
<evidence type="ECO:0000256" key="1">
    <source>
        <dbReference type="ARBA" id="ARBA00004651"/>
    </source>
</evidence>
<proteinExistence type="inferred from homology"/>
<evidence type="ECO:0000256" key="7">
    <source>
        <dbReference type="SAM" id="Phobius"/>
    </source>
</evidence>
<keyword evidence="5 7" id="KW-1133">Transmembrane helix</keyword>
<dbReference type="PANTHER" id="PTHR42709">
    <property type="entry name" value="ALKALINE PHOSPHATASE LIKE PROTEIN"/>
    <property type="match status" value="1"/>
</dbReference>
<feature type="transmembrane region" description="Helical" evidence="7">
    <location>
        <begin position="20"/>
        <end position="45"/>
    </location>
</feature>
<evidence type="ECO:0000256" key="5">
    <source>
        <dbReference type="ARBA" id="ARBA00022989"/>
    </source>
</evidence>
<dbReference type="RefSeq" id="WP_059033351.1">
    <property type="nucleotide sequence ID" value="NZ_DF977003.1"/>
</dbReference>
<dbReference type="STRING" id="224999.GCA_001485475_01837"/>
<reference evidence="9" key="1">
    <citation type="journal article" date="2016" name="Genome Announc.">
        <title>Draft Genome Sequence of the Syntrophic Lactate-Degrading Bacterium Tepidanaerobacter syntrophicus JLT.</title>
        <authorList>
            <person name="Matsuura N."/>
            <person name="Ohashi A."/>
            <person name="Tourlousse D.M."/>
            <person name="Sekiguchi Y."/>
        </authorList>
    </citation>
    <scope>NUCLEOTIDE SEQUENCE [LARGE SCALE GENOMIC DNA]</scope>
    <source>
        <strain evidence="9">JL</strain>
    </source>
</reference>
<evidence type="ECO:0000256" key="6">
    <source>
        <dbReference type="ARBA" id="ARBA00023136"/>
    </source>
</evidence>
<evidence type="ECO:0000313" key="10">
    <source>
        <dbReference type="Proteomes" id="UP000062160"/>
    </source>
</evidence>
<dbReference type="InterPro" id="IPR032816">
    <property type="entry name" value="VTT_dom"/>
</dbReference>
<dbReference type="Pfam" id="PF09335">
    <property type="entry name" value="VTT_dom"/>
    <property type="match status" value="1"/>
</dbReference>
<feature type="transmembrane region" description="Helical" evidence="7">
    <location>
        <begin position="52"/>
        <end position="73"/>
    </location>
</feature>
<evidence type="ECO:0000256" key="4">
    <source>
        <dbReference type="ARBA" id="ARBA00022692"/>
    </source>
</evidence>
<protein>
    <submittedName>
        <fullName evidence="9">Membrane protein DedA, SNARE-associated domain</fullName>
    </submittedName>
</protein>
<dbReference type="Proteomes" id="UP000062160">
    <property type="component" value="Unassembled WGS sequence"/>
</dbReference>
<feature type="transmembrane region" description="Helical" evidence="7">
    <location>
        <begin position="138"/>
        <end position="157"/>
    </location>
</feature>
<dbReference type="InterPro" id="IPR051311">
    <property type="entry name" value="DedA_domain"/>
</dbReference>
<dbReference type="AlphaFoldDB" id="A0A0U9HG46"/>
<dbReference type="OrthoDB" id="9813426at2"/>
<dbReference type="GO" id="GO:0005886">
    <property type="term" value="C:plasma membrane"/>
    <property type="evidence" value="ECO:0007669"/>
    <property type="project" value="UniProtKB-SubCell"/>
</dbReference>
<keyword evidence="3" id="KW-1003">Cell membrane</keyword>
<evidence type="ECO:0000313" key="9">
    <source>
        <dbReference type="EMBL" id="GAQ25801.1"/>
    </source>
</evidence>
<sequence>MSLPQTPNQFIYSYGYYGLFAFLVLEGLGLPLPVQIIFMATAYLIRIGAMSTCSVIIISTFGNLFGNIIAYYIGYRGGERIFEKLNKFLKISKEDITKIKKWFEKYGSITNLVSRWVGITRTPAIWVAGVFKINFLSYTLFSFIGDLVWTIFWVALFNTASPYLHWLFTFFSHYSLLFLILIFIAVYLSWHWFYKIFKQKST</sequence>